<dbReference type="RefSeq" id="WP_193619419.1">
    <property type="nucleotide sequence ID" value="NZ_NIDE01000005.1"/>
</dbReference>
<dbReference type="EMBL" id="NIDE01000005">
    <property type="protein sequence ID" value="OWK42000.1"/>
    <property type="molecule type" value="Genomic_DNA"/>
</dbReference>
<proteinExistence type="predicted"/>
<evidence type="ECO:0008006" key="3">
    <source>
        <dbReference type="Google" id="ProtNLM"/>
    </source>
</evidence>
<dbReference type="Proteomes" id="UP000214646">
    <property type="component" value="Unassembled WGS sequence"/>
</dbReference>
<name>A0A225DKI8_9BACT</name>
<sequence>MTPDEFIRICEAIYGAGWQSKLARDLVREPRTIRRWKSGESPIPRAVVEWLKYKRG</sequence>
<evidence type="ECO:0000313" key="2">
    <source>
        <dbReference type="Proteomes" id="UP000214646"/>
    </source>
</evidence>
<keyword evidence="2" id="KW-1185">Reference proteome</keyword>
<dbReference type="AlphaFoldDB" id="A0A225DKI8"/>
<gene>
    <name evidence="1" type="ORF">FRUB_04078</name>
</gene>
<comment type="caution">
    <text evidence="1">The sequence shown here is derived from an EMBL/GenBank/DDBJ whole genome shotgun (WGS) entry which is preliminary data.</text>
</comment>
<protein>
    <recommendedName>
        <fullName evidence="3">HTH cro/C1-type domain-containing protein</fullName>
    </recommendedName>
</protein>
<accession>A0A225DKI8</accession>
<reference evidence="2" key="1">
    <citation type="submission" date="2017-06" db="EMBL/GenBank/DDBJ databases">
        <title>Genome analysis of Fimbriiglobus ruber SP5, the first member of the order Planctomycetales with confirmed chitinolytic capability.</title>
        <authorList>
            <person name="Ravin N.V."/>
            <person name="Rakitin A.L."/>
            <person name="Ivanova A.A."/>
            <person name="Beletsky A.V."/>
            <person name="Kulichevskaya I.S."/>
            <person name="Mardanov A.V."/>
            <person name="Dedysh S.N."/>
        </authorList>
    </citation>
    <scope>NUCLEOTIDE SEQUENCE [LARGE SCALE GENOMIC DNA]</scope>
    <source>
        <strain evidence="2">SP5</strain>
    </source>
</reference>
<evidence type="ECO:0000313" key="1">
    <source>
        <dbReference type="EMBL" id="OWK42000.1"/>
    </source>
</evidence>
<organism evidence="1 2">
    <name type="scientific">Fimbriiglobus ruber</name>
    <dbReference type="NCBI Taxonomy" id="1908690"/>
    <lineage>
        <taxon>Bacteria</taxon>
        <taxon>Pseudomonadati</taxon>
        <taxon>Planctomycetota</taxon>
        <taxon>Planctomycetia</taxon>
        <taxon>Gemmatales</taxon>
        <taxon>Gemmataceae</taxon>
        <taxon>Fimbriiglobus</taxon>
    </lineage>
</organism>